<evidence type="ECO:0000313" key="1">
    <source>
        <dbReference type="EMBL" id="ENH73444.1"/>
    </source>
</evidence>
<dbReference type="STRING" id="1229664.N4UDY6"/>
<dbReference type="AlphaFoldDB" id="N4UDY6"/>
<organism evidence="1 2">
    <name type="scientific">Fusarium oxysporum f. sp. cubense (strain race 1)</name>
    <name type="common">Panama disease fungus</name>
    <dbReference type="NCBI Taxonomy" id="1229664"/>
    <lineage>
        <taxon>Eukaryota</taxon>
        <taxon>Fungi</taxon>
        <taxon>Dikarya</taxon>
        <taxon>Ascomycota</taxon>
        <taxon>Pezizomycotina</taxon>
        <taxon>Sordariomycetes</taxon>
        <taxon>Hypocreomycetidae</taxon>
        <taxon>Hypocreales</taxon>
        <taxon>Nectriaceae</taxon>
        <taxon>Fusarium</taxon>
        <taxon>Fusarium oxysporum species complex</taxon>
    </lineage>
</organism>
<name>N4UDY6_FUSC1</name>
<gene>
    <name evidence="1" type="ORF">FOC1_g10008932</name>
</gene>
<dbReference type="HOGENOM" id="CLU_2819453_0_0_1"/>
<dbReference type="OrthoDB" id="5099043at2759"/>
<dbReference type="VEuPathDB" id="FungiDB:FOC1_g10008932"/>
<proteinExistence type="predicted"/>
<protein>
    <submittedName>
        <fullName evidence="1">Uncharacterized protein</fullName>
    </submittedName>
</protein>
<feature type="non-terminal residue" evidence="1">
    <location>
        <position position="1"/>
    </location>
</feature>
<sequence length="67" mass="7410">INTTLSLQQSEVANRQATEATRQGKTVMTFTFATVLFVSLMETKLAAADNVSRAISSLCRFYHHCSL</sequence>
<dbReference type="Proteomes" id="UP000016928">
    <property type="component" value="Unassembled WGS sequence"/>
</dbReference>
<reference evidence="2" key="2">
    <citation type="journal article" date="2014" name="PLoS ONE">
        <title>Genome and Transcriptome Analysis of the Fungal Pathogen Fusarium oxysporum f. sp. cubense Causing Banana Vascular Wilt Disease.</title>
        <authorList>
            <person name="Guo L."/>
            <person name="Han L."/>
            <person name="Yang L."/>
            <person name="Zeng H."/>
            <person name="Fan D."/>
            <person name="Zhu Y."/>
            <person name="Feng Y."/>
            <person name="Wang G."/>
            <person name="Peng C."/>
            <person name="Jiang X."/>
            <person name="Zhou D."/>
            <person name="Ni P."/>
            <person name="Liang C."/>
            <person name="Liu L."/>
            <person name="Wang J."/>
            <person name="Mao C."/>
            <person name="Fang X."/>
            <person name="Peng M."/>
            <person name="Huang J."/>
        </authorList>
    </citation>
    <scope>NUCLEOTIDE SEQUENCE [LARGE SCALE GENOMIC DNA]</scope>
    <source>
        <strain evidence="2">race 1</strain>
    </source>
</reference>
<reference evidence="2" key="1">
    <citation type="submission" date="2012-09" db="EMBL/GenBank/DDBJ databases">
        <title>Genome sequencing and comparative transcriptomics of race 1 and race 4 of banana pathogen: Fusarium oxysporum f. sp. cubense.</title>
        <authorList>
            <person name="Fang X."/>
            <person name="Huang J."/>
        </authorList>
    </citation>
    <scope>NUCLEOTIDE SEQUENCE [LARGE SCALE GENOMIC DNA]</scope>
    <source>
        <strain evidence="2">race 1</strain>
    </source>
</reference>
<accession>N4UDY6</accession>
<evidence type="ECO:0000313" key="2">
    <source>
        <dbReference type="Proteomes" id="UP000016928"/>
    </source>
</evidence>
<dbReference type="EMBL" id="KB730083">
    <property type="protein sequence ID" value="ENH73444.1"/>
    <property type="molecule type" value="Genomic_DNA"/>
</dbReference>